<evidence type="ECO:0000313" key="5">
    <source>
        <dbReference type="Proteomes" id="UP000184016"/>
    </source>
</evidence>
<dbReference type="InterPro" id="IPR000719">
    <property type="entry name" value="Prot_kinase_dom"/>
</dbReference>
<organism evidence="4 5">
    <name type="scientific">Alicyclobacillus tolerans</name>
    <dbReference type="NCBI Taxonomy" id="90970"/>
    <lineage>
        <taxon>Bacteria</taxon>
        <taxon>Bacillati</taxon>
        <taxon>Bacillota</taxon>
        <taxon>Bacilli</taxon>
        <taxon>Bacillales</taxon>
        <taxon>Alicyclobacillaceae</taxon>
        <taxon>Alicyclobacillus</taxon>
    </lineage>
</organism>
<dbReference type="CDD" id="cd05121">
    <property type="entry name" value="ABC1_ADCK3-like"/>
    <property type="match status" value="1"/>
</dbReference>
<keyword evidence="5" id="KW-1185">Reference proteome</keyword>
<feature type="transmembrane region" description="Helical" evidence="2">
    <location>
        <begin position="497"/>
        <end position="517"/>
    </location>
</feature>
<protein>
    <submittedName>
        <fullName evidence="4">Predicted unusual protein kinase regulating ubiquinone biosynthesis, AarF/ABC1/UbiB family</fullName>
    </submittedName>
</protein>
<keyword evidence="4" id="KW-0830">Ubiquinone</keyword>
<comment type="similarity">
    <text evidence="1">Belongs to the protein kinase superfamily. ADCK protein kinase family.</text>
</comment>
<evidence type="ECO:0000256" key="1">
    <source>
        <dbReference type="ARBA" id="ARBA00009670"/>
    </source>
</evidence>
<dbReference type="GO" id="GO:0005524">
    <property type="term" value="F:ATP binding"/>
    <property type="evidence" value="ECO:0007669"/>
    <property type="project" value="InterPro"/>
</dbReference>
<dbReference type="GO" id="GO:0004672">
    <property type="term" value="F:protein kinase activity"/>
    <property type="evidence" value="ECO:0007669"/>
    <property type="project" value="InterPro"/>
</dbReference>
<dbReference type="PANTHER" id="PTHR10566:SF113">
    <property type="entry name" value="PROTEIN ACTIVITY OF BC1 COMPLEX KINASE 7, CHLOROPLASTIC"/>
    <property type="match status" value="1"/>
</dbReference>
<dbReference type="InterPro" id="IPR004147">
    <property type="entry name" value="ABC1_dom"/>
</dbReference>
<accession>A0A1M6WG11</accession>
<evidence type="ECO:0000259" key="3">
    <source>
        <dbReference type="PROSITE" id="PS50011"/>
    </source>
</evidence>
<feature type="transmembrane region" description="Helical" evidence="2">
    <location>
        <begin position="6"/>
        <end position="27"/>
    </location>
</feature>
<dbReference type="Pfam" id="PF03109">
    <property type="entry name" value="ABC1"/>
    <property type="match status" value="1"/>
</dbReference>
<dbReference type="SUPFAM" id="SSF56112">
    <property type="entry name" value="Protein kinase-like (PK-like)"/>
    <property type="match status" value="1"/>
</dbReference>
<dbReference type="Gene3D" id="1.10.510.10">
    <property type="entry name" value="Transferase(Phosphotransferase) domain 1"/>
    <property type="match status" value="1"/>
</dbReference>
<feature type="transmembrane region" description="Helical" evidence="2">
    <location>
        <begin position="523"/>
        <end position="541"/>
    </location>
</feature>
<feature type="domain" description="Protein kinase" evidence="3">
    <location>
        <begin position="120"/>
        <end position="488"/>
    </location>
</feature>
<dbReference type="STRING" id="1830138.SAMN05443507_12731"/>
<keyword evidence="2" id="KW-0472">Membrane</keyword>
<evidence type="ECO:0000256" key="2">
    <source>
        <dbReference type="SAM" id="Phobius"/>
    </source>
</evidence>
<evidence type="ECO:0000313" key="4">
    <source>
        <dbReference type="EMBL" id="SHK92611.1"/>
    </source>
</evidence>
<gene>
    <name evidence="4" type="ORF">SAMN05443507_12731</name>
</gene>
<dbReference type="AlphaFoldDB" id="A0A1M6WG11"/>
<sequence length="559" mass="65140">MWTRFSLYRIFVIVNMSIRFSLQIYWFSKRHPEPRDAAAMEAWEQLLVRQAREYRSIALSLQGLWIKIGQFLSTRADLLPDVFLHELDNLVDQVPPVPWQQVEKVMREAWHGDISSVLADVEHHSVASASIGVVYRGKLHDGTEVAVKVRRPGIDRIIRADFRAIRIVIFLMKRFRRFRKMADWSALYRELVLVIRDELNFRKEMENGQYFQDKYAERKDIHIPRYYPEFTTRSVLVMEWMEGAKVSDLDFLEAHGLNRKELAERLFNAYAEQIFFGGKFHADPHPGNLLVQSDGTIVFLDFGMVSSLRSEDAAHIRSLVEGILLNNMDQIIDALEALRFLLPNANRRELSRAISDLISLYQRQSIERFDEMVLEEILVDIQAVIQRQPIQLPAEFAFLGRALSTFVGVLHILSPGIDIVALGKPIVESWIQGRGKDENQETGQGISWLRLAQTYLAPLTRYPGLVEEALKTPKERLTFERFQFHYSLVERALARQMLYSFLLLFVSFVALMLSLWFKQRVAEIIACAMMGLSLLWLFIVWRKQQGWLKNIAERHFPDR</sequence>
<dbReference type="InterPro" id="IPR011009">
    <property type="entry name" value="Kinase-like_dom_sf"/>
</dbReference>
<dbReference type="PANTHER" id="PTHR10566">
    <property type="entry name" value="CHAPERONE-ACTIVITY OF BC1 COMPLEX CABC1 -RELATED"/>
    <property type="match status" value="1"/>
</dbReference>
<dbReference type="PROSITE" id="PS50011">
    <property type="entry name" value="PROTEIN_KINASE_DOM"/>
    <property type="match status" value="1"/>
</dbReference>
<keyword evidence="4" id="KW-0418">Kinase</keyword>
<dbReference type="EMBL" id="FRAF01000027">
    <property type="protein sequence ID" value="SHK92611.1"/>
    <property type="molecule type" value="Genomic_DNA"/>
</dbReference>
<dbReference type="Proteomes" id="UP000184016">
    <property type="component" value="Unassembled WGS sequence"/>
</dbReference>
<keyword evidence="4" id="KW-0808">Transferase</keyword>
<keyword evidence="2" id="KW-0812">Transmembrane</keyword>
<name>A0A1M6WG11_9BACL</name>
<reference evidence="5" key="1">
    <citation type="submission" date="2016-11" db="EMBL/GenBank/DDBJ databases">
        <authorList>
            <person name="Varghese N."/>
            <person name="Submissions S."/>
        </authorList>
    </citation>
    <scope>NUCLEOTIDE SEQUENCE [LARGE SCALE GENOMIC DNA]</scope>
    <source>
        <strain evidence="5">USBA-503</strain>
    </source>
</reference>
<proteinExistence type="inferred from homology"/>
<dbReference type="InterPro" id="IPR050154">
    <property type="entry name" value="UbiB_kinase"/>
</dbReference>
<keyword evidence="2" id="KW-1133">Transmembrane helix</keyword>
<dbReference type="RefSeq" id="WP_072875081.1">
    <property type="nucleotide sequence ID" value="NZ_FRAF01000027.1"/>
</dbReference>